<dbReference type="AlphaFoldDB" id="A0A9D1IK98"/>
<gene>
    <name evidence="6" type="ORF">IAD18_04310</name>
</gene>
<dbReference type="Gene3D" id="3.20.20.10">
    <property type="entry name" value="Alanine racemase"/>
    <property type="match status" value="1"/>
</dbReference>
<organism evidence="6 7">
    <name type="scientific">Candidatus Limisoma intestinavium</name>
    <dbReference type="NCBI Taxonomy" id="2840856"/>
    <lineage>
        <taxon>Bacteria</taxon>
        <taxon>Pseudomonadati</taxon>
        <taxon>Bacteroidota</taxon>
        <taxon>Bacteroidia</taxon>
        <taxon>Bacteroidales</taxon>
        <taxon>Candidatus Limisoma</taxon>
    </lineage>
</organism>
<dbReference type="PIRSF" id="PIRSF004848">
    <property type="entry name" value="YBL036c_PLPDEIII"/>
    <property type="match status" value="1"/>
</dbReference>
<feature type="domain" description="Alanine racemase N-terminal" evidence="5">
    <location>
        <begin position="3"/>
        <end position="221"/>
    </location>
</feature>
<dbReference type="PROSITE" id="PS01211">
    <property type="entry name" value="UPF0001"/>
    <property type="match status" value="1"/>
</dbReference>
<reference evidence="6" key="1">
    <citation type="submission" date="2020-10" db="EMBL/GenBank/DDBJ databases">
        <authorList>
            <person name="Gilroy R."/>
        </authorList>
    </citation>
    <scope>NUCLEOTIDE SEQUENCE</scope>
    <source>
        <strain evidence="6">17073</strain>
    </source>
</reference>
<evidence type="ECO:0000256" key="3">
    <source>
        <dbReference type="PIRSR" id="PIRSR004848-1"/>
    </source>
</evidence>
<dbReference type="InterPro" id="IPR011078">
    <property type="entry name" value="PyrdxlP_homeostasis"/>
</dbReference>
<dbReference type="SUPFAM" id="SSF51419">
    <property type="entry name" value="PLP-binding barrel"/>
    <property type="match status" value="1"/>
</dbReference>
<dbReference type="PANTHER" id="PTHR10146">
    <property type="entry name" value="PROLINE SYNTHETASE CO-TRANSCRIBED BACTERIAL HOMOLOG PROTEIN"/>
    <property type="match status" value="1"/>
</dbReference>
<comment type="function">
    <text evidence="2">Pyridoxal 5'-phosphate (PLP)-binding protein, which is involved in PLP homeostasis.</text>
</comment>
<keyword evidence="1 2" id="KW-0663">Pyridoxal phosphate</keyword>
<evidence type="ECO:0000259" key="5">
    <source>
        <dbReference type="Pfam" id="PF01168"/>
    </source>
</evidence>
<evidence type="ECO:0000256" key="2">
    <source>
        <dbReference type="HAMAP-Rule" id="MF_02087"/>
    </source>
</evidence>
<proteinExistence type="inferred from homology"/>
<dbReference type="NCBIfam" id="TIGR00044">
    <property type="entry name" value="YggS family pyridoxal phosphate-dependent enzyme"/>
    <property type="match status" value="1"/>
</dbReference>
<protein>
    <recommendedName>
        <fullName evidence="2">Pyridoxal phosphate homeostasis protein</fullName>
        <shortName evidence="2">PLP homeostasis protein</shortName>
    </recommendedName>
</protein>
<dbReference type="Proteomes" id="UP000824076">
    <property type="component" value="Unassembled WGS sequence"/>
</dbReference>
<feature type="modified residue" description="N6-(pyridoxal phosphate)lysine" evidence="2 3">
    <location>
        <position position="25"/>
    </location>
</feature>
<comment type="similarity">
    <text evidence="2 4">Belongs to the pyridoxal phosphate-binding protein YggS/PROSC family.</text>
</comment>
<dbReference type="PANTHER" id="PTHR10146:SF14">
    <property type="entry name" value="PYRIDOXAL PHOSPHATE HOMEOSTASIS PROTEIN"/>
    <property type="match status" value="1"/>
</dbReference>
<dbReference type="HAMAP" id="MF_02087">
    <property type="entry name" value="PLP_homeostasis"/>
    <property type="match status" value="1"/>
</dbReference>
<evidence type="ECO:0000313" key="7">
    <source>
        <dbReference type="Proteomes" id="UP000824076"/>
    </source>
</evidence>
<comment type="caution">
    <text evidence="6">The sequence shown here is derived from an EMBL/GenBank/DDBJ whole genome shotgun (WGS) entry which is preliminary data.</text>
</comment>
<dbReference type="InterPro" id="IPR001608">
    <property type="entry name" value="Ala_racemase_N"/>
</dbReference>
<evidence type="ECO:0000256" key="4">
    <source>
        <dbReference type="RuleBase" id="RU004514"/>
    </source>
</evidence>
<dbReference type="Pfam" id="PF01168">
    <property type="entry name" value="Ala_racemase_N"/>
    <property type="match status" value="1"/>
</dbReference>
<reference evidence="6" key="2">
    <citation type="journal article" date="2021" name="PeerJ">
        <title>Extensive microbial diversity within the chicken gut microbiome revealed by metagenomics and culture.</title>
        <authorList>
            <person name="Gilroy R."/>
            <person name="Ravi A."/>
            <person name="Getino M."/>
            <person name="Pursley I."/>
            <person name="Horton D.L."/>
            <person name="Alikhan N.F."/>
            <person name="Baker D."/>
            <person name="Gharbi K."/>
            <person name="Hall N."/>
            <person name="Watson M."/>
            <person name="Adriaenssens E.M."/>
            <person name="Foster-Nyarko E."/>
            <person name="Jarju S."/>
            <person name="Secka A."/>
            <person name="Antonio M."/>
            <person name="Oren A."/>
            <person name="Chaudhuri R.R."/>
            <person name="La Ragione R."/>
            <person name="Hildebrand F."/>
            <person name="Pallen M.J."/>
        </authorList>
    </citation>
    <scope>NUCLEOTIDE SEQUENCE</scope>
    <source>
        <strain evidence="6">17073</strain>
    </source>
</reference>
<accession>A0A9D1IK98</accession>
<name>A0A9D1IK98_9BACT</name>
<dbReference type="InterPro" id="IPR029066">
    <property type="entry name" value="PLP-binding_barrel"/>
</dbReference>
<dbReference type="CDD" id="cd00635">
    <property type="entry name" value="PLPDE_III_YBL036c_like"/>
    <property type="match status" value="1"/>
</dbReference>
<evidence type="ECO:0000313" key="6">
    <source>
        <dbReference type="EMBL" id="HIU38873.1"/>
    </source>
</evidence>
<evidence type="ECO:0000256" key="1">
    <source>
        <dbReference type="ARBA" id="ARBA00022898"/>
    </source>
</evidence>
<dbReference type="GO" id="GO:0030170">
    <property type="term" value="F:pyridoxal phosphate binding"/>
    <property type="evidence" value="ECO:0007669"/>
    <property type="project" value="UniProtKB-UniRule"/>
</dbReference>
<dbReference type="EMBL" id="DVMS01000125">
    <property type="protein sequence ID" value="HIU38873.1"/>
    <property type="molecule type" value="Genomic_DNA"/>
</dbReference>
<sequence length="223" mass="24946">MDVAKNIAEIRCSLPAGVVLVAVSKFHSEDVILEAYRAGQRAFGESRAQEFVKKASALPADIEWHFIGHLQTNKVRMILPHVAMIQSVDSEKLLSVIDAESARIGKTTDVLLELHVAQEESKYGFSMENCRKIATCETSLSKYEHVRVRGVMGMATNVDDEEEIRKEFKQIRETFALLKSGVMADAPYFNVVSMGMSHDYPIAVEEGSTMVRVGSRIFGERQY</sequence>
<comment type="cofactor">
    <cofactor evidence="3">
        <name>pyridoxal 5'-phosphate</name>
        <dbReference type="ChEBI" id="CHEBI:597326"/>
    </cofactor>
</comment>